<comment type="caution">
    <text evidence="4">The sequence shown here is derived from an EMBL/GenBank/DDBJ whole genome shotgun (WGS) entry which is preliminary data.</text>
</comment>
<gene>
    <name evidence="4" type="ORF">DCF15_14665</name>
</gene>
<proteinExistence type="predicted"/>
<name>A0A2W4X502_9CYAN</name>
<evidence type="ECO:0000313" key="4">
    <source>
        <dbReference type="EMBL" id="PZO51652.1"/>
    </source>
</evidence>
<dbReference type="InterPro" id="IPR016024">
    <property type="entry name" value="ARM-type_fold"/>
</dbReference>
<dbReference type="PANTHER" id="PTHR45641">
    <property type="entry name" value="TETRATRICOPEPTIDE REPEAT PROTEIN (AFU_ORTHOLOGUE AFUA_6G03870)"/>
    <property type="match status" value="1"/>
</dbReference>
<evidence type="ECO:0000256" key="2">
    <source>
        <dbReference type="ARBA" id="ARBA00022803"/>
    </source>
</evidence>
<evidence type="ECO:0000313" key="5">
    <source>
        <dbReference type="Proteomes" id="UP000249794"/>
    </source>
</evidence>
<organism evidence="4 5">
    <name type="scientific">Phormidesmis priestleyi</name>
    <dbReference type="NCBI Taxonomy" id="268141"/>
    <lineage>
        <taxon>Bacteria</taxon>
        <taxon>Bacillati</taxon>
        <taxon>Cyanobacteriota</taxon>
        <taxon>Cyanophyceae</taxon>
        <taxon>Leptolyngbyales</taxon>
        <taxon>Leptolyngbyaceae</taxon>
        <taxon>Phormidesmis</taxon>
    </lineage>
</organism>
<dbReference type="AlphaFoldDB" id="A0A2W4X502"/>
<reference evidence="4 5" key="2">
    <citation type="submission" date="2018-06" db="EMBL/GenBank/DDBJ databases">
        <title>Metagenomic assembly of (sub)arctic Cyanobacteria and their associated microbiome from non-axenic cultures.</title>
        <authorList>
            <person name="Baurain D."/>
        </authorList>
    </citation>
    <scope>NUCLEOTIDE SEQUENCE [LARGE SCALE GENOMIC DNA]</scope>
    <source>
        <strain evidence="4">ULC027bin1</strain>
    </source>
</reference>
<dbReference type="PROSITE" id="PS50837">
    <property type="entry name" value="NACHT"/>
    <property type="match status" value="1"/>
</dbReference>
<dbReference type="InterPro" id="IPR027417">
    <property type="entry name" value="P-loop_NTPase"/>
</dbReference>
<protein>
    <submittedName>
        <fullName evidence="4">Histidine kinase</fullName>
    </submittedName>
</protein>
<dbReference type="PANTHER" id="PTHR45641:SF19">
    <property type="entry name" value="NEPHROCYSTIN-3"/>
    <property type="match status" value="1"/>
</dbReference>
<dbReference type="Gene3D" id="3.40.50.300">
    <property type="entry name" value="P-loop containing nucleotide triphosphate hydrolases"/>
    <property type="match status" value="1"/>
</dbReference>
<dbReference type="InterPro" id="IPR011990">
    <property type="entry name" value="TPR-like_helical_dom_sf"/>
</dbReference>
<dbReference type="SMART" id="SM00028">
    <property type="entry name" value="TPR"/>
    <property type="match status" value="6"/>
</dbReference>
<dbReference type="Pfam" id="PF13424">
    <property type="entry name" value="TPR_12"/>
    <property type="match status" value="3"/>
</dbReference>
<dbReference type="Gene3D" id="1.25.40.10">
    <property type="entry name" value="Tetratricopeptide repeat domain"/>
    <property type="match status" value="3"/>
</dbReference>
<dbReference type="Proteomes" id="UP000249794">
    <property type="component" value="Unassembled WGS sequence"/>
</dbReference>
<sequence length="1198" mass="137816">MVIGPITEELAAKQLVLSSADRAELAKLVSTVALNDHALTLFAIAPESAPNHPIVEEFQAQLLRDLDEPLHFSTLFYSDDSLFNFLGRQTNQLVSSSGRQVIFAFGLEQLPTPRKKQELEQLNLAREKLFEQNIVVVFWLNRELFLNEFRHRAPDFWDWRGNVAVFEARHPLLYPYLEWLISTNAYLTMSGVMQVNRQVDIFLDQIYVSLQAERKRQVSVPVAKGQRVSTAKVASSSRQTAEHSIRHDQIDAIYDVVPELMPEPMLEIKEEFVELERSAPKIVAESVALSDVVRGATACSVILGAPGAGKTTLLKYLALHFARALRDGQATVPGEADGKDLGEVRLPILFKIADYAERLEQNPALGLLEYLQQFYRHWEDYFEGDSAAAADISIFLLEQMRIGNCLILLDGLDEVFDQKSRGRIVERINAFAEQFGHNNKLIVTSRIAGYQEVKLASRFAEFTIVDMSDQQVSDFLHRWCGAIEKAQKPEATLEQQILEGNRQSEQILRDIRQNEGVKRLTTNPLLLTILALIHRNGEQLPERRVKLYELAVQTLTADWQLSKKLPNMQKVLLPEGEVVELLAPLAYWMHEEKPSGQVTHAEVIQQLAPRLADLRGEEAESSEIVRAVEEFLRRVRETTGLFVERSPDVYGFMHLTFEEYFAAREIADKDPDEMLETIQRWWNEPRWEEPTLLALGYYGSYSPRQFNRLANRLFEGLADYQPSLGYDKIALYGGEATARIRWSRSDSLDESQDISLKALLFAGQVIAQVGEVNARLRKALINKLTATGLALEDDSVFNQILQLLRRIESFNRQGEVIEALESVIENSELSKELRLKARVSKLYVLCSEAGSYLLEYVTEIFEAIEPNIFCALKDLAEEMGEEMSPALEVLRQQLESNETQKSEMTLITAISYLREKYYDKSIELLEALRSSDDESLMPYILWSLAICYQEKKDYEKAYDFYQLCFERLTSCIEPHALLLYWRNWGVCQRLHSKYEEALDCFQHMLAIAQETQRLKEESLALYHLGRTYQDWSKYADAIAQHEQSRDRYQQLGKETDVADSWYWIAACYRDWGKYEEAITAEQQELAIREKLDDQPNIASAYFQFGRIYQAWGKYADAITQYEQSRDRYQQLGKETDVANLWAWIADCYRDWGKYEEAIAAQQQDLAIREKLDDQPNIALAYFQFGRIYQAWGKYADAI</sequence>
<keyword evidence="2" id="KW-0802">TPR repeat</keyword>
<dbReference type="InterPro" id="IPR007111">
    <property type="entry name" value="NACHT_NTPase"/>
</dbReference>
<keyword evidence="1" id="KW-0677">Repeat</keyword>
<evidence type="ECO:0000259" key="3">
    <source>
        <dbReference type="PROSITE" id="PS50837"/>
    </source>
</evidence>
<dbReference type="InterPro" id="IPR019734">
    <property type="entry name" value="TPR_rpt"/>
</dbReference>
<dbReference type="SUPFAM" id="SSF48452">
    <property type="entry name" value="TPR-like"/>
    <property type="match status" value="3"/>
</dbReference>
<feature type="domain" description="NACHT" evidence="3">
    <location>
        <begin position="298"/>
        <end position="446"/>
    </location>
</feature>
<reference evidence="5" key="1">
    <citation type="submission" date="2018-04" db="EMBL/GenBank/DDBJ databases">
        <authorList>
            <person name="Cornet L."/>
        </authorList>
    </citation>
    <scope>NUCLEOTIDE SEQUENCE [LARGE SCALE GENOMIC DNA]</scope>
</reference>
<feature type="non-terminal residue" evidence="4">
    <location>
        <position position="1198"/>
    </location>
</feature>
<dbReference type="SUPFAM" id="SSF48371">
    <property type="entry name" value="ARM repeat"/>
    <property type="match status" value="1"/>
</dbReference>
<keyword evidence="4" id="KW-0808">Transferase</keyword>
<dbReference type="SUPFAM" id="SSF52540">
    <property type="entry name" value="P-loop containing nucleoside triphosphate hydrolases"/>
    <property type="match status" value="1"/>
</dbReference>
<evidence type="ECO:0000256" key="1">
    <source>
        <dbReference type="ARBA" id="ARBA00022737"/>
    </source>
</evidence>
<accession>A0A2W4X502</accession>
<dbReference type="EMBL" id="QBMP01000164">
    <property type="protein sequence ID" value="PZO51652.1"/>
    <property type="molecule type" value="Genomic_DNA"/>
</dbReference>
<dbReference type="GO" id="GO:0016301">
    <property type="term" value="F:kinase activity"/>
    <property type="evidence" value="ECO:0007669"/>
    <property type="project" value="UniProtKB-KW"/>
</dbReference>
<keyword evidence="4" id="KW-0418">Kinase</keyword>